<dbReference type="PROSITE" id="PS51724">
    <property type="entry name" value="SPOR"/>
    <property type="match status" value="1"/>
</dbReference>
<evidence type="ECO:0000256" key="2">
    <source>
        <dbReference type="SAM" id="Phobius"/>
    </source>
</evidence>
<accession>A0ABV7R9G1</accession>
<dbReference type="SUPFAM" id="SSF110997">
    <property type="entry name" value="Sporulation related repeat"/>
    <property type="match status" value="1"/>
</dbReference>
<keyword evidence="5" id="KW-1185">Reference proteome</keyword>
<dbReference type="InterPro" id="IPR007730">
    <property type="entry name" value="SPOR-like_dom"/>
</dbReference>
<dbReference type="Gene3D" id="3.30.70.1070">
    <property type="entry name" value="Sporulation related repeat"/>
    <property type="match status" value="1"/>
</dbReference>
<feature type="compositionally biased region" description="Low complexity" evidence="1">
    <location>
        <begin position="90"/>
        <end position="116"/>
    </location>
</feature>
<evidence type="ECO:0000259" key="3">
    <source>
        <dbReference type="PROSITE" id="PS51724"/>
    </source>
</evidence>
<proteinExistence type="predicted"/>
<name>A0ABV7R9G1_9NEIS</name>
<keyword evidence="2" id="KW-0812">Transmembrane</keyword>
<dbReference type="Pfam" id="PF05036">
    <property type="entry name" value="SPOR"/>
    <property type="match status" value="1"/>
</dbReference>
<evidence type="ECO:0000313" key="5">
    <source>
        <dbReference type="Proteomes" id="UP001595741"/>
    </source>
</evidence>
<sequence length="233" mass="24402">MSNKDHKNSRGSRSASSRKGGGGGLMAGVLVGLIIGIGVAVGVTMYLSRSSTPFSNLERMQGKQQASLPEAELLEPGAKLSTVTPPPAKPAVVPTPASAPVAAKPATTTTTTPSPADVDGQRFDFYKILPGQQEALPNTDKGTGDASSSSNAPGPRLFLQAGAFQSESDADNMKARLALMGVEAKIQSLSMPEKGLMHRVRIGPFERQEELDALRARLRQDGIEVSVVKLPAK</sequence>
<dbReference type="Proteomes" id="UP001595741">
    <property type="component" value="Unassembled WGS sequence"/>
</dbReference>
<organism evidence="4 5">
    <name type="scientific">Vogesella facilis</name>
    <dbReference type="NCBI Taxonomy" id="1655232"/>
    <lineage>
        <taxon>Bacteria</taxon>
        <taxon>Pseudomonadati</taxon>
        <taxon>Pseudomonadota</taxon>
        <taxon>Betaproteobacteria</taxon>
        <taxon>Neisseriales</taxon>
        <taxon>Chromobacteriaceae</taxon>
        <taxon>Vogesella</taxon>
    </lineage>
</organism>
<reference evidence="5" key="1">
    <citation type="journal article" date="2019" name="Int. J. Syst. Evol. Microbiol.">
        <title>The Global Catalogue of Microorganisms (GCM) 10K type strain sequencing project: providing services to taxonomists for standard genome sequencing and annotation.</title>
        <authorList>
            <consortium name="The Broad Institute Genomics Platform"/>
            <consortium name="The Broad Institute Genome Sequencing Center for Infectious Disease"/>
            <person name="Wu L."/>
            <person name="Ma J."/>
        </authorList>
    </citation>
    <scope>NUCLEOTIDE SEQUENCE [LARGE SCALE GENOMIC DNA]</scope>
    <source>
        <strain evidence="5">KCTC 42742</strain>
    </source>
</reference>
<keyword evidence="2" id="KW-1133">Transmembrane helix</keyword>
<dbReference type="RefSeq" id="WP_386087720.1">
    <property type="nucleotide sequence ID" value="NZ_JBHRXN010000003.1"/>
</dbReference>
<feature type="domain" description="SPOR" evidence="3">
    <location>
        <begin position="151"/>
        <end position="231"/>
    </location>
</feature>
<feature type="region of interest" description="Disordered" evidence="1">
    <location>
        <begin position="1"/>
        <end position="22"/>
    </location>
</feature>
<evidence type="ECO:0000256" key="1">
    <source>
        <dbReference type="SAM" id="MobiDB-lite"/>
    </source>
</evidence>
<feature type="region of interest" description="Disordered" evidence="1">
    <location>
        <begin position="134"/>
        <end position="156"/>
    </location>
</feature>
<feature type="region of interest" description="Disordered" evidence="1">
    <location>
        <begin position="83"/>
        <end position="120"/>
    </location>
</feature>
<dbReference type="PANTHER" id="PTHR38687">
    <property type="entry name" value="CELL DIVISION PROTEIN DEDD-RELATED"/>
    <property type="match status" value="1"/>
</dbReference>
<keyword evidence="2" id="KW-0472">Membrane</keyword>
<dbReference type="InterPro" id="IPR036680">
    <property type="entry name" value="SPOR-like_sf"/>
</dbReference>
<gene>
    <name evidence="4" type="ORF">ACFOLG_01665</name>
</gene>
<dbReference type="InterPro" id="IPR052521">
    <property type="entry name" value="Cell_div_SPOR-domain"/>
</dbReference>
<evidence type="ECO:0000313" key="4">
    <source>
        <dbReference type="EMBL" id="MFC3530884.1"/>
    </source>
</evidence>
<feature type="transmembrane region" description="Helical" evidence="2">
    <location>
        <begin position="21"/>
        <end position="47"/>
    </location>
</feature>
<protein>
    <submittedName>
        <fullName evidence="4">SPOR domain-containing protein</fullName>
    </submittedName>
</protein>
<comment type="caution">
    <text evidence="4">The sequence shown here is derived from an EMBL/GenBank/DDBJ whole genome shotgun (WGS) entry which is preliminary data.</text>
</comment>
<dbReference type="EMBL" id="JBHRXN010000003">
    <property type="protein sequence ID" value="MFC3530884.1"/>
    <property type="molecule type" value="Genomic_DNA"/>
</dbReference>